<evidence type="ECO:0000256" key="21">
    <source>
        <dbReference type="RuleBase" id="RU000629"/>
    </source>
</evidence>
<dbReference type="SMART" id="SM00030">
    <property type="entry name" value="CLb"/>
    <property type="match status" value="1"/>
</dbReference>
<dbReference type="GO" id="GO:0005829">
    <property type="term" value="C:cytosol"/>
    <property type="evidence" value="ECO:0007669"/>
    <property type="project" value="UniProtKB-SubCell"/>
</dbReference>
<evidence type="ECO:0000256" key="22">
    <source>
        <dbReference type="SAM" id="Coils"/>
    </source>
</evidence>
<evidence type="ECO:0000256" key="1">
    <source>
        <dbReference type="ARBA" id="ARBA00004123"/>
    </source>
</evidence>
<keyword evidence="16" id="KW-1015">Disulfide bond</keyword>
<evidence type="ECO:0000256" key="12">
    <source>
        <dbReference type="ARBA" id="ARBA00022824"/>
    </source>
</evidence>
<dbReference type="InterPro" id="IPR016015">
    <property type="entry name" value="Clusterin_C"/>
</dbReference>
<evidence type="ECO:0000313" key="25">
    <source>
        <dbReference type="EMBL" id="KAI1897528.1"/>
    </source>
</evidence>
<dbReference type="GO" id="GO:0031966">
    <property type="term" value="C:mitochondrial membrane"/>
    <property type="evidence" value="ECO:0007669"/>
    <property type="project" value="UniProtKB-SubCell"/>
</dbReference>
<comment type="similarity">
    <text evidence="7 21">Belongs to the clusterin family.</text>
</comment>
<keyword evidence="12" id="KW-0256">Endoplasmic reticulum</keyword>
<evidence type="ECO:0000256" key="6">
    <source>
        <dbReference type="ARBA" id="ARBA00004613"/>
    </source>
</evidence>
<dbReference type="Pfam" id="PF01093">
    <property type="entry name" value="Clusterin"/>
    <property type="match status" value="1"/>
</dbReference>
<evidence type="ECO:0000256" key="7">
    <source>
        <dbReference type="ARBA" id="ARBA00010069"/>
    </source>
</evidence>
<dbReference type="PROSITE" id="PS00492">
    <property type="entry name" value="CLUSTERIN_1"/>
    <property type="match status" value="1"/>
</dbReference>
<evidence type="ECO:0000256" key="20">
    <source>
        <dbReference type="ARBA" id="ARBA00023329"/>
    </source>
</evidence>
<comment type="caution">
    <text evidence="25">The sequence shown here is derived from an EMBL/GenBank/DDBJ whole genome shotgun (WGS) entry which is preliminary data.</text>
</comment>
<keyword evidence="13" id="KW-0832">Ubl conjugation</keyword>
<evidence type="ECO:0000256" key="15">
    <source>
        <dbReference type="ARBA" id="ARBA00023136"/>
    </source>
</evidence>
<evidence type="ECO:0000256" key="18">
    <source>
        <dbReference type="ARBA" id="ARBA00023186"/>
    </source>
</evidence>
<feature type="domain" description="Clusterin C-terminal" evidence="24">
    <location>
        <begin position="276"/>
        <end position="502"/>
    </location>
</feature>
<accession>A0A8T3DRL6</accession>
<dbReference type="EMBL" id="JAERUA010000007">
    <property type="protein sequence ID" value="KAI1897528.1"/>
    <property type="molecule type" value="Genomic_DNA"/>
</dbReference>
<feature type="domain" description="Clusterin N-terminal" evidence="23">
    <location>
        <begin position="72"/>
        <end position="273"/>
    </location>
</feature>
<keyword evidence="22" id="KW-0175">Coiled coil</keyword>
<keyword evidence="9" id="KW-0963">Cytoplasm</keyword>
<keyword evidence="17" id="KW-0325">Glycoprotein</keyword>
<name>A0A8T3DRL6_9TELE</name>
<dbReference type="InterPro" id="IPR000753">
    <property type="entry name" value="Clusterin-like"/>
</dbReference>
<evidence type="ECO:0000313" key="26">
    <source>
        <dbReference type="Proteomes" id="UP000829720"/>
    </source>
</evidence>
<evidence type="ECO:0000256" key="14">
    <source>
        <dbReference type="ARBA" id="ARBA00023128"/>
    </source>
</evidence>
<feature type="coiled-coil region" evidence="22">
    <location>
        <begin position="204"/>
        <end position="231"/>
    </location>
</feature>
<evidence type="ECO:0000259" key="23">
    <source>
        <dbReference type="SMART" id="SM00030"/>
    </source>
</evidence>
<evidence type="ECO:0000256" key="4">
    <source>
        <dbReference type="ARBA" id="ARBA00004346"/>
    </source>
</evidence>
<reference evidence="25" key="1">
    <citation type="submission" date="2021-01" db="EMBL/GenBank/DDBJ databases">
        <authorList>
            <person name="Zahm M."/>
            <person name="Roques C."/>
            <person name="Cabau C."/>
            <person name="Klopp C."/>
            <person name="Donnadieu C."/>
            <person name="Jouanno E."/>
            <person name="Lampietro C."/>
            <person name="Louis A."/>
            <person name="Herpin A."/>
            <person name="Echchiki A."/>
            <person name="Berthelot C."/>
            <person name="Parey E."/>
            <person name="Roest-Crollius H."/>
            <person name="Braasch I."/>
            <person name="Postlethwait J."/>
            <person name="Bobe J."/>
            <person name="Montfort J."/>
            <person name="Bouchez O."/>
            <person name="Begum T."/>
            <person name="Mejri S."/>
            <person name="Adams A."/>
            <person name="Chen W.-J."/>
            <person name="Guiguen Y."/>
        </authorList>
    </citation>
    <scope>NUCLEOTIDE SEQUENCE</scope>
    <source>
        <tissue evidence="25">Blood</tissue>
    </source>
</reference>
<keyword evidence="11" id="KW-0732">Signal</keyword>
<keyword evidence="15" id="KW-0472">Membrane</keyword>
<keyword evidence="26" id="KW-1185">Reference proteome</keyword>
<dbReference type="SMART" id="SM00035">
    <property type="entry name" value="CLa"/>
    <property type="match status" value="1"/>
</dbReference>
<evidence type="ECO:0000256" key="11">
    <source>
        <dbReference type="ARBA" id="ARBA00022729"/>
    </source>
</evidence>
<gene>
    <name evidence="25" type="ORF">AGOR_G00084200</name>
</gene>
<dbReference type="InterPro" id="IPR016014">
    <property type="entry name" value="Clusterin_N"/>
</dbReference>
<dbReference type="PANTHER" id="PTHR10970">
    <property type="entry name" value="CLUSTERIN"/>
    <property type="match status" value="1"/>
</dbReference>
<sequence length="509" mass="58589">MRGINTYKETVPLRFICHKEAGSSGRFTQRALSVWWRICRLVIVCVEKMRQSWSLLGLCLLYYTADCILPPSKEELSQISLLGEKYLDKQIENAITGVKEMKTVMEKSGEDHTKFLKALEKSKQQKEEALRAAQDMETKLKEEQEVCNETMQALWEECKPCLKNTCIKYYSRTCSSGSGLVGRQLEEVLNRSSPISIWINGENIDMLERENQEQTEKFQDLEERYSEVADSVDSIFLDSMKVFDHMRSFHQPMFPSPFRMPSFFGRGEGSEVRSRTYRSPLRDPDFHGFHSMFTPMMDMARSIFGSLGPYMGKDEDFDLMPSEGDGNVNEDVVITRPFGNTRMTCREIRRNSAGCINLREECEKCKEIQSVDCSGKKPLEGPEKEELERALALAEKFTQQYSMLLKRFEEQMFNTSSLLDMFNRQFGWVSALANNTRSKDGIFKIKTVISRTSEDNDNPEDTKVSVELFDAPPMTFTVPGDIPWNDPKFSEVVAQEALDHYKQNTVIVK</sequence>
<keyword evidence="19" id="KW-0539">Nucleus</keyword>
<evidence type="ECO:0000256" key="2">
    <source>
        <dbReference type="ARBA" id="ARBA00004240"/>
    </source>
</evidence>
<dbReference type="GO" id="GO:0051787">
    <property type="term" value="F:misfolded protein binding"/>
    <property type="evidence" value="ECO:0007669"/>
    <property type="project" value="TreeGrafter"/>
</dbReference>
<evidence type="ECO:0000256" key="9">
    <source>
        <dbReference type="ARBA" id="ARBA00022490"/>
    </source>
</evidence>
<keyword evidence="18" id="KW-0143">Chaperone</keyword>
<dbReference type="AlphaFoldDB" id="A0A8T3DRL6"/>
<dbReference type="GO" id="GO:0005615">
    <property type="term" value="C:extracellular space"/>
    <property type="evidence" value="ECO:0007669"/>
    <property type="project" value="TreeGrafter"/>
</dbReference>
<evidence type="ECO:0000259" key="24">
    <source>
        <dbReference type="SMART" id="SM00035"/>
    </source>
</evidence>
<evidence type="ECO:0000256" key="8">
    <source>
        <dbReference type="ARBA" id="ARBA00020334"/>
    </source>
</evidence>
<dbReference type="GO" id="GO:0005634">
    <property type="term" value="C:nucleus"/>
    <property type="evidence" value="ECO:0007669"/>
    <property type="project" value="UniProtKB-SubCell"/>
</dbReference>
<dbReference type="PANTHER" id="PTHR10970:SF1">
    <property type="entry name" value="CLUSTERIN"/>
    <property type="match status" value="1"/>
</dbReference>
<evidence type="ECO:0000256" key="10">
    <source>
        <dbReference type="ARBA" id="ARBA00022525"/>
    </source>
</evidence>
<proteinExistence type="inferred from homology"/>
<evidence type="ECO:0000256" key="3">
    <source>
        <dbReference type="ARBA" id="ARBA00004248"/>
    </source>
</evidence>
<feature type="coiled-coil region" evidence="22">
    <location>
        <begin position="116"/>
        <end position="153"/>
    </location>
</feature>
<keyword evidence="10" id="KW-0964">Secreted</keyword>
<dbReference type="Proteomes" id="UP000829720">
    <property type="component" value="Unassembled WGS sequence"/>
</dbReference>
<evidence type="ECO:0000256" key="17">
    <source>
        <dbReference type="ARBA" id="ARBA00023180"/>
    </source>
</evidence>
<dbReference type="GO" id="GO:0005783">
    <property type="term" value="C:endoplasmic reticulum"/>
    <property type="evidence" value="ECO:0007669"/>
    <property type="project" value="UniProtKB-SubCell"/>
</dbReference>
<evidence type="ECO:0000256" key="16">
    <source>
        <dbReference type="ARBA" id="ARBA00023157"/>
    </source>
</evidence>
<evidence type="ECO:0000256" key="5">
    <source>
        <dbReference type="ARBA" id="ARBA00004514"/>
    </source>
</evidence>
<comment type="subcellular location">
    <subcellularLocation>
        <location evidence="5">Cytoplasm</location>
        <location evidence="5">Cytosol</location>
    </subcellularLocation>
    <subcellularLocation>
        <location evidence="3">Cytoplasmic vesicle</location>
        <location evidence="3">Secretory vesicle</location>
        <location evidence="3">Chromaffin granule</location>
    </subcellularLocation>
    <subcellularLocation>
        <location evidence="2">Endoplasmic reticulum</location>
    </subcellularLocation>
    <subcellularLocation>
        <location evidence="4">Mitochondrion membrane</location>
        <topology evidence="4">Peripheral membrane protein</topology>
        <orientation evidence="4">Cytoplasmic side</orientation>
    </subcellularLocation>
    <subcellularLocation>
        <location evidence="1">Nucleus</location>
    </subcellularLocation>
    <subcellularLocation>
        <location evidence="6">Secreted</location>
    </subcellularLocation>
</comment>
<keyword evidence="20" id="KW-0968">Cytoplasmic vesicle</keyword>
<dbReference type="GO" id="GO:0042583">
    <property type="term" value="C:chromaffin granule"/>
    <property type="evidence" value="ECO:0007669"/>
    <property type="project" value="UniProtKB-SubCell"/>
</dbReference>
<evidence type="ECO:0000256" key="19">
    <source>
        <dbReference type="ARBA" id="ARBA00023242"/>
    </source>
</evidence>
<evidence type="ECO:0000256" key="13">
    <source>
        <dbReference type="ARBA" id="ARBA00022843"/>
    </source>
</evidence>
<protein>
    <recommendedName>
        <fullName evidence="8 21">Clusterin</fullName>
    </recommendedName>
</protein>
<dbReference type="OrthoDB" id="9018825at2759"/>
<organism evidence="25 26">
    <name type="scientific">Albula goreensis</name>
    <dbReference type="NCBI Taxonomy" id="1534307"/>
    <lineage>
        <taxon>Eukaryota</taxon>
        <taxon>Metazoa</taxon>
        <taxon>Chordata</taxon>
        <taxon>Craniata</taxon>
        <taxon>Vertebrata</taxon>
        <taxon>Euteleostomi</taxon>
        <taxon>Actinopterygii</taxon>
        <taxon>Neopterygii</taxon>
        <taxon>Teleostei</taxon>
        <taxon>Albuliformes</taxon>
        <taxon>Albulidae</taxon>
        <taxon>Albula</taxon>
    </lineage>
</organism>
<keyword evidence="14" id="KW-0496">Mitochondrion</keyword>
<dbReference type="InterPro" id="IPR033986">
    <property type="entry name" value="Clusterin_CS"/>
</dbReference>